<sequence>MLNKWLQTACAAKSVNFIDNFNIFPERRALFIKDGFTSNIFYSVNQTLAASATNRTQERTKQLIERRSEGQLQPAEIKINQGDKKRTEKETSSSLQQMKSPQQDKWTPIMVQLMTSLFVVRMFHKYICDMFRTQVIKLPAVIICRKPLRPQCENAVISVIISSRKTKANTIRNNRPTLNLKFIPCHPPQKYYQPL</sequence>
<name>A0ABV0XX61_9TELE</name>
<dbReference type="Proteomes" id="UP001469553">
    <property type="component" value="Unassembled WGS sequence"/>
</dbReference>
<evidence type="ECO:0000256" key="1">
    <source>
        <dbReference type="SAM" id="MobiDB-lite"/>
    </source>
</evidence>
<evidence type="ECO:0000313" key="3">
    <source>
        <dbReference type="Proteomes" id="UP001469553"/>
    </source>
</evidence>
<protein>
    <submittedName>
        <fullName evidence="2">Uncharacterized protein</fullName>
    </submittedName>
</protein>
<feature type="compositionally biased region" description="Basic and acidic residues" evidence="1">
    <location>
        <begin position="81"/>
        <end position="91"/>
    </location>
</feature>
<comment type="caution">
    <text evidence="2">The sequence shown here is derived from an EMBL/GenBank/DDBJ whole genome shotgun (WGS) entry which is preliminary data.</text>
</comment>
<feature type="compositionally biased region" description="Polar residues" evidence="1">
    <location>
        <begin position="92"/>
        <end position="101"/>
    </location>
</feature>
<evidence type="ECO:0000313" key="2">
    <source>
        <dbReference type="EMBL" id="MEQ2285948.1"/>
    </source>
</evidence>
<dbReference type="EMBL" id="JAHRIP010015580">
    <property type="protein sequence ID" value="MEQ2285948.1"/>
    <property type="molecule type" value="Genomic_DNA"/>
</dbReference>
<keyword evidence="3" id="KW-1185">Reference proteome</keyword>
<reference evidence="2 3" key="1">
    <citation type="submission" date="2021-06" db="EMBL/GenBank/DDBJ databases">
        <authorList>
            <person name="Palmer J.M."/>
        </authorList>
    </citation>
    <scope>NUCLEOTIDE SEQUENCE [LARGE SCALE GENOMIC DNA]</scope>
    <source>
        <strain evidence="2 3">AS_MEX2019</strain>
        <tissue evidence="2">Muscle</tissue>
    </source>
</reference>
<accession>A0ABV0XX61</accession>
<dbReference type="Gene3D" id="3.40.50.12700">
    <property type="match status" value="1"/>
</dbReference>
<gene>
    <name evidence="2" type="ORF">AMECASPLE_037176</name>
</gene>
<proteinExistence type="predicted"/>
<organism evidence="2 3">
    <name type="scientific">Ameca splendens</name>
    <dbReference type="NCBI Taxonomy" id="208324"/>
    <lineage>
        <taxon>Eukaryota</taxon>
        <taxon>Metazoa</taxon>
        <taxon>Chordata</taxon>
        <taxon>Craniata</taxon>
        <taxon>Vertebrata</taxon>
        <taxon>Euteleostomi</taxon>
        <taxon>Actinopterygii</taxon>
        <taxon>Neopterygii</taxon>
        <taxon>Teleostei</taxon>
        <taxon>Neoteleostei</taxon>
        <taxon>Acanthomorphata</taxon>
        <taxon>Ovalentaria</taxon>
        <taxon>Atherinomorphae</taxon>
        <taxon>Cyprinodontiformes</taxon>
        <taxon>Goodeidae</taxon>
        <taxon>Ameca</taxon>
    </lineage>
</organism>
<feature type="region of interest" description="Disordered" evidence="1">
    <location>
        <begin position="74"/>
        <end position="101"/>
    </location>
</feature>